<dbReference type="AlphaFoldDB" id="A0AAV4EUN6"/>
<keyword evidence="2" id="KW-1185">Reference proteome</keyword>
<organism evidence="1 2">
    <name type="scientific">Elysia marginata</name>
    <dbReference type="NCBI Taxonomy" id="1093978"/>
    <lineage>
        <taxon>Eukaryota</taxon>
        <taxon>Metazoa</taxon>
        <taxon>Spiralia</taxon>
        <taxon>Lophotrochozoa</taxon>
        <taxon>Mollusca</taxon>
        <taxon>Gastropoda</taxon>
        <taxon>Heterobranchia</taxon>
        <taxon>Euthyneura</taxon>
        <taxon>Panpulmonata</taxon>
        <taxon>Sacoglossa</taxon>
        <taxon>Placobranchoidea</taxon>
        <taxon>Plakobranchidae</taxon>
        <taxon>Elysia</taxon>
    </lineage>
</organism>
<dbReference type="EMBL" id="BMAT01007428">
    <property type="protein sequence ID" value="GFR64188.1"/>
    <property type="molecule type" value="Genomic_DNA"/>
</dbReference>
<name>A0AAV4EUN6_9GAST</name>
<evidence type="ECO:0000313" key="2">
    <source>
        <dbReference type="Proteomes" id="UP000762676"/>
    </source>
</evidence>
<accession>A0AAV4EUN6</accession>
<comment type="caution">
    <text evidence="1">The sequence shown here is derived from an EMBL/GenBank/DDBJ whole genome shotgun (WGS) entry which is preliminary data.</text>
</comment>
<evidence type="ECO:0000313" key="1">
    <source>
        <dbReference type="EMBL" id="GFR64188.1"/>
    </source>
</evidence>
<reference evidence="1 2" key="1">
    <citation type="journal article" date="2021" name="Elife">
        <title>Chloroplast acquisition without the gene transfer in kleptoplastic sea slugs, Plakobranchus ocellatus.</title>
        <authorList>
            <person name="Maeda T."/>
            <person name="Takahashi S."/>
            <person name="Yoshida T."/>
            <person name="Shimamura S."/>
            <person name="Takaki Y."/>
            <person name="Nagai Y."/>
            <person name="Toyoda A."/>
            <person name="Suzuki Y."/>
            <person name="Arimoto A."/>
            <person name="Ishii H."/>
            <person name="Satoh N."/>
            <person name="Nishiyama T."/>
            <person name="Hasebe M."/>
            <person name="Maruyama T."/>
            <person name="Minagawa J."/>
            <person name="Obokata J."/>
            <person name="Shigenobu S."/>
        </authorList>
    </citation>
    <scope>NUCLEOTIDE SEQUENCE [LARGE SCALE GENOMIC DNA]</scope>
</reference>
<proteinExistence type="predicted"/>
<protein>
    <submittedName>
        <fullName evidence="1">Uncharacterized protein</fullName>
    </submittedName>
</protein>
<dbReference type="Proteomes" id="UP000762676">
    <property type="component" value="Unassembled WGS sequence"/>
</dbReference>
<sequence>MARRHCEDDGKYVDQRSEKQRRVETWCGGPYPGVDGRSLKIKSSMNVNRFSSDGRLCLAEQTACSGRGASHPASTGRRHVLQPRQIAKNVYNDENNYINNGTDHYICKADFTNH</sequence>
<gene>
    <name evidence="1" type="ORF">ElyMa_003626600</name>
</gene>